<dbReference type="Pfam" id="PF12697">
    <property type="entry name" value="Abhydrolase_6"/>
    <property type="match status" value="1"/>
</dbReference>
<protein>
    <submittedName>
        <fullName evidence="2">Alpha/beta fold hydrolase</fullName>
    </submittedName>
</protein>
<dbReference type="SUPFAM" id="SSF53474">
    <property type="entry name" value="alpha/beta-Hydrolases"/>
    <property type="match status" value="1"/>
</dbReference>
<evidence type="ECO:0000313" key="2">
    <source>
        <dbReference type="EMBL" id="MBJ8337763.1"/>
    </source>
</evidence>
<dbReference type="InterPro" id="IPR029058">
    <property type="entry name" value="AB_hydrolase_fold"/>
</dbReference>
<dbReference type="InterPro" id="IPR050228">
    <property type="entry name" value="Carboxylesterase_BioH"/>
</dbReference>
<sequence length="271" mass="28201">MTGARQTVTSADGTPIAYQRDGAGPAVILVGGGLDDGSENAALATELARDFTVYNYSRRGRADSGDTQPYAVQREVEDLAALLDEAGGSAHVFGASTGAALALEAAAADLPVDRLVVYDVPYSVEAEAVARWRAYRARLAESLKQGQIDEALAAFMRLGGASDDDLAGARTAPFWDDLLRLAPTLAYDAAVIGDDGPPPADRLAGIRQATLVLTRSTSDPYMPALPVEFFEAAADAVAKALSHVTRRTIDAPGHAVDAASVAPPVLDFFAG</sequence>
<dbReference type="PANTHER" id="PTHR43194">
    <property type="entry name" value="HYDROLASE ALPHA/BETA FOLD FAMILY"/>
    <property type="match status" value="1"/>
</dbReference>
<gene>
    <name evidence="2" type="ORF">JGU71_02580</name>
</gene>
<name>A0A934NM50_9NOCA</name>
<evidence type="ECO:0000259" key="1">
    <source>
        <dbReference type="Pfam" id="PF12697"/>
    </source>
</evidence>
<accession>A0A934NM50</accession>
<evidence type="ECO:0000313" key="3">
    <source>
        <dbReference type="Proteomes" id="UP000655868"/>
    </source>
</evidence>
<dbReference type="PANTHER" id="PTHR43194:SF5">
    <property type="entry name" value="PIMELOYL-[ACYL-CARRIER PROTEIN] METHYL ESTER ESTERASE"/>
    <property type="match status" value="1"/>
</dbReference>
<keyword evidence="3" id="KW-1185">Reference proteome</keyword>
<feature type="domain" description="AB hydrolase-1" evidence="1">
    <location>
        <begin position="40"/>
        <end position="255"/>
    </location>
</feature>
<organism evidence="2 3">
    <name type="scientific">Antrihabitans stalagmiti</name>
    <dbReference type="NCBI Taxonomy" id="2799499"/>
    <lineage>
        <taxon>Bacteria</taxon>
        <taxon>Bacillati</taxon>
        <taxon>Actinomycetota</taxon>
        <taxon>Actinomycetes</taxon>
        <taxon>Mycobacteriales</taxon>
        <taxon>Nocardiaceae</taxon>
        <taxon>Antrihabitans</taxon>
    </lineage>
</organism>
<dbReference type="EMBL" id="JAEMNV010000001">
    <property type="protein sequence ID" value="MBJ8337763.1"/>
    <property type="molecule type" value="Genomic_DNA"/>
</dbReference>
<dbReference type="RefSeq" id="WP_199701653.1">
    <property type="nucleotide sequence ID" value="NZ_JAEMNV010000001.1"/>
</dbReference>
<keyword evidence="2" id="KW-0378">Hydrolase</keyword>
<proteinExistence type="predicted"/>
<dbReference type="Gene3D" id="3.40.50.1820">
    <property type="entry name" value="alpha/beta hydrolase"/>
    <property type="match status" value="1"/>
</dbReference>
<comment type="caution">
    <text evidence="2">The sequence shown here is derived from an EMBL/GenBank/DDBJ whole genome shotgun (WGS) entry which is preliminary data.</text>
</comment>
<dbReference type="GO" id="GO:0016787">
    <property type="term" value="F:hydrolase activity"/>
    <property type="evidence" value="ECO:0007669"/>
    <property type="project" value="UniProtKB-KW"/>
</dbReference>
<dbReference type="Proteomes" id="UP000655868">
    <property type="component" value="Unassembled WGS sequence"/>
</dbReference>
<reference evidence="2" key="1">
    <citation type="submission" date="2020-12" db="EMBL/GenBank/DDBJ databases">
        <title>Antrihabitans popcorni sp. nov. and Antrihabitans auranticaus sp. nov., isolated from a larva cave.</title>
        <authorList>
            <person name="Lee S.D."/>
            <person name="Kim I.S."/>
        </authorList>
    </citation>
    <scope>NUCLEOTIDE SEQUENCE</scope>
    <source>
        <strain evidence="2">YC3-6</strain>
    </source>
</reference>
<dbReference type="AlphaFoldDB" id="A0A934NM50"/>
<dbReference type="InterPro" id="IPR000073">
    <property type="entry name" value="AB_hydrolase_1"/>
</dbReference>